<gene>
    <name evidence="3" type="ORF">RFI_31678</name>
</gene>
<evidence type="ECO:0000256" key="1">
    <source>
        <dbReference type="SAM" id="MobiDB-lite"/>
    </source>
</evidence>
<comment type="caution">
    <text evidence="3">The sequence shown here is derived from an EMBL/GenBank/DDBJ whole genome shotgun (WGS) entry which is preliminary data.</text>
</comment>
<feature type="region of interest" description="Disordered" evidence="1">
    <location>
        <begin position="150"/>
        <end position="198"/>
    </location>
</feature>
<keyword evidence="2" id="KW-0472">Membrane</keyword>
<evidence type="ECO:0000256" key="2">
    <source>
        <dbReference type="SAM" id="Phobius"/>
    </source>
</evidence>
<feature type="region of interest" description="Disordered" evidence="1">
    <location>
        <begin position="52"/>
        <end position="113"/>
    </location>
</feature>
<organism evidence="3 4">
    <name type="scientific">Reticulomyxa filosa</name>
    <dbReference type="NCBI Taxonomy" id="46433"/>
    <lineage>
        <taxon>Eukaryota</taxon>
        <taxon>Sar</taxon>
        <taxon>Rhizaria</taxon>
        <taxon>Retaria</taxon>
        <taxon>Foraminifera</taxon>
        <taxon>Monothalamids</taxon>
        <taxon>Reticulomyxidae</taxon>
        <taxon>Reticulomyxa</taxon>
    </lineage>
</organism>
<reference evidence="3 4" key="1">
    <citation type="journal article" date="2013" name="Curr. Biol.">
        <title>The Genome of the Foraminiferan Reticulomyxa filosa.</title>
        <authorList>
            <person name="Glockner G."/>
            <person name="Hulsmann N."/>
            <person name="Schleicher M."/>
            <person name="Noegel A.A."/>
            <person name="Eichinger L."/>
            <person name="Gallinger C."/>
            <person name="Pawlowski J."/>
            <person name="Sierra R."/>
            <person name="Euteneuer U."/>
            <person name="Pillet L."/>
            <person name="Moustafa A."/>
            <person name="Platzer M."/>
            <person name="Groth M."/>
            <person name="Szafranski K."/>
            <person name="Schliwa M."/>
        </authorList>
    </citation>
    <scope>NUCLEOTIDE SEQUENCE [LARGE SCALE GENOMIC DNA]</scope>
</reference>
<evidence type="ECO:0000313" key="4">
    <source>
        <dbReference type="Proteomes" id="UP000023152"/>
    </source>
</evidence>
<keyword evidence="4" id="KW-1185">Reference proteome</keyword>
<proteinExistence type="predicted"/>
<keyword evidence="2" id="KW-0812">Transmembrane</keyword>
<feature type="transmembrane region" description="Helical" evidence="2">
    <location>
        <begin position="12"/>
        <end position="34"/>
    </location>
</feature>
<name>X6LYA9_RETFI</name>
<feature type="compositionally biased region" description="Low complexity" evidence="1">
    <location>
        <begin position="57"/>
        <end position="88"/>
    </location>
</feature>
<feature type="compositionally biased region" description="Low complexity" evidence="1">
    <location>
        <begin position="158"/>
        <end position="170"/>
    </location>
</feature>
<accession>X6LYA9</accession>
<dbReference type="EMBL" id="ASPP01027833">
    <property type="protein sequence ID" value="ETO05720.1"/>
    <property type="molecule type" value="Genomic_DNA"/>
</dbReference>
<protein>
    <submittedName>
        <fullName evidence="3">Uncharacterized protein</fullName>
    </submittedName>
</protein>
<sequence>MSNESNNAFLFPSVICAYITLVALVGALIMFVLAHYPNQSKWCRCMETEQGNENENESNNANNTNNNNNSNNNSNNNNNNNGNNNNNSNKEKNVNNKNKEKKADGIQSTPQNSQEVLNAQTRAIANDGHNLSSHSMIAVATSPMSKSGLGAPFGVNGRGRSNSSSRMSTSFLGSNSKRNIRTHHGNNTSQKILIGMPL</sequence>
<feature type="compositionally biased region" description="Basic and acidic residues" evidence="1">
    <location>
        <begin position="89"/>
        <end position="104"/>
    </location>
</feature>
<evidence type="ECO:0000313" key="3">
    <source>
        <dbReference type="EMBL" id="ETO05720.1"/>
    </source>
</evidence>
<feature type="non-terminal residue" evidence="3">
    <location>
        <position position="198"/>
    </location>
</feature>
<dbReference type="Proteomes" id="UP000023152">
    <property type="component" value="Unassembled WGS sequence"/>
</dbReference>
<dbReference type="AlphaFoldDB" id="X6LYA9"/>
<keyword evidence="2" id="KW-1133">Transmembrane helix</keyword>